<evidence type="ECO:0000313" key="9">
    <source>
        <dbReference type="Proteomes" id="UP000181917"/>
    </source>
</evidence>
<sequence>MASDPRTPDNIPAREESGHKEPAKPDASGASGASGGAVVPKGKTGKEKGKAGKDEPKRPEPADRDVEDKPRITRAGMIWTATVAGLILLVLLIIFIAQNQDQVTLRYFGFEGTVNLGLALFVAAVGGGLLTAMAGAARIIQLRAVAHKDRKRKRNQTR</sequence>
<dbReference type="InterPro" id="IPR010445">
    <property type="entry name" value="LapA_dom"/>
</dbReference>
<feature type="compositionally biased region" description="Basic and acidic residues" evidence="5">
    <location>
        <begin position="12"/>
        <end position="24"/>
    </location>
</feature>
<evidence type="ECO:0000313" key="8">
    <source>
        <dbReference type="EMBL" id="SDQ36151.1"/>
    </source>
</evidence>
<organism evidence="8 9">
    <name type="scientific">Crystallibacter crystallopoietes</name>
    <dbReference type="NCBI Taxonomy" id="37928"/>
    <lineage>
        <taxon>Bacteria</taxon>
        <taxon>Bacillati</taxon>
        <taxon>Actinomycetota</taxon>
        <taxon>Actinomycetes</taxon>
        <taxon>Micrococcales</taxon>
        <taxon>Micrococcaceae</taxon>
        <taxon>Crystallibacter</taxon>
    </lineage>
</organism>
<dbReference type="EMBL" id="FNKH01000002">
    <property type="protein sequence ID" value="SDQ36151.1"/>
    <property type="molecule type" value="Genomic_DNA"/>
</dbReference>
<proteinExistence type="predicted"/>
<evidence type="ECO:0000256" key="3">
    <source>
        <dbReference type="ARBA" id="ARBA00022989"/>
    </source>
</evidence>
<dbReference type="KEGG" id="acry:AC20117_13255"/>
<reference evidence="8 9" key="1">
    <citation type="submission" date="2016-10" db="EMBL/GenBank/DDBJ databases">
        <authorList>
            <person name="de Groot N.N."/>
        </authorList>
    </citation>
    <scope>NUCLEOTIDE SEQUENCE [LARGE SCALE GENOMIC DNA]</scope>
    <source>
        <strain evidence="8 9">DSM 20117</strain>
    </source>
</reference>
<keyword evidence="3 6" id="KW-1133">Transmembrane helix</keyword>
<dbReference type="STRING" id="37928.SAMN04489742_0814"/>
<gene>
    <name evidence="8" type="ORF">SAMN04489742_0814</name>
</gene>
<feature type="compositionally biased region" description="Basic and acidic residues" evidence="5">
    <location>
        <begin position="44"/>
        <end position="70"/>
    </location>
</feature>
<evidence type="ECO:0000256" key="6">
    <source>
        <dbReference type="SAM" id="Phobius"/>
    </source>
</evidence>
<name>A0A1H1A9H1_9MICC</name>
<dbReference type="AlphaFoldDB" id="A0A1H1A9H1"/>
<evidence type="ECO:0000256" key="2">
    <source>
        <dbReference type="ARBA" id="ARBA00022692"/>
    </source>
</evidence>
<keyword evidence="4 6" id="KW-0472">Membrane</keyword>
<dbReference type="Pfam" id="PF06305">
    <property type="entry name" value="LapA_dom"/>
    <property type="match status" value="1"/>
</dbReference>
<accession>A0A1H1A9H1</accession>
<evidence type="ECO:0000256" key="5">
    <source>
        <dbReference type="SAM" id="MobiDB-lite"/>
    </source>
</evidence>
<protein>
    <submittedName>
        <fullName evidence="8">Uncharacterized integral membrane protein</fullName>
    </submittedName>
</protein>
<dbReference type="Proteomes" id="UP000181917">
    <property type="component" value="Unassembled WGS sequence"/>
</dbReference>
<dbReference type="GO" id="GO:0005886">
    <property type="term" value="C:plasma membrane"/>
    <property type="evidence" value="ECO:0007669"/>
    <property type="project" value="InterPro"/>
</dbReference>
<keyword evidence="1" id="KW-1003">Cell membrane</keyword>
<evidence type="ECO:0000256" key="4">
    <source>
        <dbReference type="ARBA" id="ARBA00023136"/>
    </source>
</evidence>
<dbReference type="OrthoDB" id="4954415at2"/>
<evidence type="ECO:0000256" key="1">
    <source>
        <dbReference type="ARBA" id="ARBA00022475"/>
    </source>
</evidence>
<feature type="compositionally biased region" description="Low complexity" evidence="5">
    <location>
        <begin position="25"/>
        <end position="42"/>
    </location>
</feature>
<keyword evidence="2 6" id="KW-0812">Transmembrane</keyword>
<feature type="domain" description="Lipopolysaccharide assembly protein A" evidence="7">
    <location>
        <begin position="98"/>
        <end position="156"/>
    </location>
</feature>
<feature type="transmembrane region" description="Helical" evidence="6">
    <location>
        <begin position="77"/>
        <end position="97"/>
    </location>
</feature>
<feature type="region of interest" description="Disordered" evidence="5">
    <location>
        <begin position="1"/>
        <end position="70"/>
    </location>
</feature>
<dbReference type="RefSeq" id="WP_074699334.1">
    <property type="nucleotide sequence ID" value="NZ_CP018863.1"/>
</dbReference>
<feature type="transmembrane region" description="Helical" evidence="6">
    <location>
        <begin position="117"/>
        <end position="140"/>
    </location>
</feature>
<evidence type="ECO:0000259" key="7">
    <source>
        <dbReference type="Pfam" id="PF06305"/>
    </source>
</evidence>
<keyword evidence="9" id="KW-1185">Reference proteome</keyword>